<evidence type="ECO:0000313" key="1">
    <source>
        <dbReference type="EMBL" id="RLP79222.1"/>
    </source>
</evidence>
<name>A0A3L7AIH7_9MICO</name>
<dbReference type="RefSeq" id="WP_121689396.1">
    <property type="nucleotide sequence ID" value="NZ_RCUY01000015.1"/>
</dbReference>
<dbReference type="OrthoDB" id="9969807at2"/>
<dbReference type="Proteomes" id="UP000269438">
    <property type="component" value="Unassembled WGS sequence"/>
</dbReference>
<gene>
    <name evidence="1" type="ORF">D9V34_15575</name>
</gene>
<reference evidence="1 2" key="1">
    <citation type="submission" date="2018-10" db="EMBL/GenBank/DDBJ databases">
        <authorList>
            <person name="Li J."/>
        </authorList>
    </citation>
    <scope>NUCLEOTIDE SEQUENCE [LARGE SCALE GENOMIC DNA]</scope>
    <source>
        <strain evidence="1 2">JCM 11654</strain>
    </source>
</reference>
<comment type="caution">
    <text evidence="1">The sequence shown here is derived from an EMBL/GenBank/DDBJ whole genome shotgun (WGS) entry which is preliminary data.</text>
</comment>
<accession>A0A3L7AIH7</accession>
<sequence length="139" mass="15938">MTITIRLRRSNSTRTEGERVVRRALARDPGAENATIYAYTTAFTTDSFVEGFFEALADAGIRRAHVYGAGDRLKTLLDWHVENADSPFLITHGTERQAWWWAWVSLVRGAGPHGQRRDPWFERLGHAWRGTFGRRPPEQ</sequence>
<proteinExistence type="predicted"/>
<dbReference type="EMBL" id="RCUY01000015">
    <property type="protein sequence ID" value="RLP79222.1"/>
    <property type="molecule type" value="Genomic_DNA"/>
</dbReference>
<keyword evidence="2" id="KW-1185">Reference proteome</keyword>
<evidence type="ECO:0000313" key="2">
    <source>
        <dbReference type="Proteomes" id="UP000269438"/>
    </source>
</evidence>
<dbReference type="AlphaFoldDB" id="A0A3L7AIH7"/>
<organism evidence="1 2">
    <name type="scientific">Mycetocola lacteus</name>
    <dbReference type="NCBI Taxonomy" id="76637"/>
    <lineage>
        <taxon>Bacteria</taxon>
        <taxon>Bacillati</taxon>
        <taxon>Actinomycetota</taxon>
        <taxon>Actinomycetes</taxon>
        <taxon>Micrococcales</taxon>
        <taxon>Microbacteriaceae</taxon>
        <taxon>Mycetocola</taxon>
    </lineage>
</organism>
<protein>
    <submittedName>
        <fullName evidence="1">Uncharacterized protein</fullName>
    </submittedName>
</protein>